<dbReference type="EMBL" id="CM018047">
    <property type="protein sequence ID" value="KAA8523949.1"/>
    <property type="molecule type" value="Genomic_DNA"/>
</dbReference>
<gene>
    <name evidence="8" type="ORF">F0562_010372</name>
</gene>
<evidence type="ECO:0000256" key="7">
    <source>
        <dbReference type="ARBA" id="ARBA00022833"/>
    </source>
</evidence>
<keyword evidence="5" id="KW-0863">Zinc-finger</keyword>
<evidence type="ECO:0000256" key="4">
    <source>
        <dbReference type="ARBA" id="ARBA00022723"/>
    </source>
</evidence>
<keyword evidence="4" id="KW-0479">Metal-binding</keyword>
<dbReference type="InterPro" id="IPR045191">
    <property type="entry name" value="MBR1/2-like"/>
</dbReference>
<dbReference type="GO" id="GO:0005634">
    <property type="term" value="C:nucleus"/>
    <property type="evidence" value="ECO:0007669"/>
    <property type="project" value="TreeGrafter"/>
</dbReference>
<proteinExistence type="predicted"/>
<keyword evidence="6" id="KW-0833">Ubl conjugation pathway</keyword>
<keyword evidence="9" id="KW-1185">Reference proteome</keyword>
<reference evidence="8 9" key="1">
    <citation type="submission" date="2019-09" db="EMBL/GenBank/DDBJ databases">
        <title>A chromosome-level genome assembly of the Chinese tupelo Nyssa sinensis.</title>
        <authorList>
            <person name="Yang X."/>
            <person name="Kang M."/>
            <person name="Yang Y."/>
            <person name="Xiong H."/>
            <person name="Wang M."/>
            <person name="Zhang Z."/>
            <person name="Wang Z."/>
            <person name="Wu H."/>
            <person name="Ma T."/>
            <person name="Liu J."/>
            <person name="Xi Z."/>
        </authorList>
    </citation>
    <scope>NUCLEOTIDE SEQUENCE [LARGE SCALE GENOMIC DNA]</scope>
    <source>
        <strain evidence="8">J267</strain>
        <tissue evidence="8">Leaf</tissue>
    </source>
</reference>
<accession>A0A5J5A0X9</accession>
<comment type="catalytic activity">
    <reaction evidence="1">
        <text>S-ubiquitinyl-[E2 ubiquitin-conjugating enzyme]-L-cysteine + [acceptor protein]-L-lysine = [E2 ubiquitin-conjugating enzyme]-L-cysteine + N(6)-ubiquitinyl-[acceptor protein]-L-lysine.</text>
        <dbReference type="EC" id="2.3.2.27"/>
    </reaction>
</comment>
<keyword evidence="7" id="KW-0862">Zinc</keyword>
<evidence type="ECO:0000313" key="9">
    <source>
        <dbReference type="Proteomes" id="UP000325577"/>
    </source>
</evidence>
<sequence length="380" mass="41558">MDRMISYHLPAIMETLESVLMTMEGIITSVDGVGGMFKRKNAEGIPGNFQYCNASAGSSSSVTHLHTRPLESGVALMDASSFAHGNNISSIMEIASHRSERNRSGVTGLDPVLAHNPNHLIQGNYLGQPFQMASTTWLDQQFSSNSGDGGSFSWNQAPALTYLHGSNVNGGCSEAGNIGVQAYRETANNGNSTNFLHLPPIQRHHNLHHPPPPPMQGVRGHNINIHSQVAASSHRYSTNSASHTSMNPFQDGAEVGPRYVGSVPPTGLRIYRPQRRGVMPEATQRHHDLPHLRVLPADEVAILEISGYYEVGNSIDHHRDMRLDIDHMSYEELLALGEQIGNVGTGLSDEIHYESSKNENICFIYNLYQSGRSSMCGPRT</sequence>
<dbReference type="GO" id="GO:0061630">
    <property type="term" value="F:ubiquitin protein ligase activity"/>
    <property type="evidence" value="ECO:0007669"/>
    <property type="project" value="UniProtKB-EC"/>
</dbReference>
<protein>
    <recommendedName>
        <fullName evidence="2">RING-type E3 ubiquitin transferase</fullName>
        <ecNumber evidence="2">2.3.2.27</ecNumber>
    </recommendedName>
</protein>
<dbReference type="GO" id="GO:0008270">
    <property type="term" value="F:zinc ion binding"/>
    <property type="evidence" value="ECO:0007669"/>
    <property type="project" value="UniProtKB-KW"/>
</dbReference>
<name>A0A5J5A0X9_9ASTE</name>
<dbReference type="EC" id="2.3.2.27" evidence="2"/>
<keyword evidence="3" id="KW-0808">Transferase</keyword>
<dbReference type="OrthoDB" id="8062037at2759"/>
<dbReference type="PANTHER" id="PTHR22937:SF222">
    <property type="entry name" value="RING-TYPE E3 UBIQUITIN TRANSFERASE"/>
    <property type="match status" value="1"/>
</dbReference>
<evidence type="ECO:0000313" key="8">
    <source>
        <dbReference type="EMBL" id="KAA8523949.1"/>
    </source>
</evidence>
<evidence type="ECO:0000256" key="1">
    <source>
        <dbReference type="ARBA" id="ARBA00000900"/>
    </source>
</evidence>
<dbReference type="Proteomes" id="UP000325577">
    <property type="component" value="Linkage Group LG4"/>
</dbReference>
<dbReference type="PANTHER" id="PTHR22937">
    <property type="entry name" value="E3 UBIQUITIN-PROTEIN LIGASE RNF165"/>
    <property type="match status" value="1"/>
</dbReference>
<organism evidence="8 9">
    <name type="scientific">Nyssa sinensis</name>
    <dbReference type="NCBI Taxonomy" id="561372"/>
    <lineage>
        <taxon>Eukaryota</taxon>
        <taxon>Viridiplantae</taxon>
        <taxon>Streptophyta</taxon>
        <taxon>Embryophyta</taxon>
        <taxon>Tracheophyta</taxon>
        <taxon>Spermatophyta</taxon>
        <taxon>Magnoliopsida</taxon>
        <taxon>eudicotyledons</taxon>
        <taxon>Gunneridae</taxon>
        <taxon>Pentapetalae</taxon>
        <taxon>asterids</taxon>
        <taxon>Cornales</taxon>
        <taxon>Nyssaceae</taxon>
        <taxon>Nyssa</taxon>
    </lineage>
</organism>
<evidence type="ECO:0000256" key="2">
    <source>
        <dbReference type="ARBA" id="ARBA00012483"/>
    </source>
</evidence>
<evidence type="ECO:0000256" key="3">
    <source>
        <dbReference type="ARBA" id="ARBA00022679"/>
    </source>
</evidence>
<evidence type="ECO:0000256" key="5">
    <source>
        <dbReference type="ARBA" id="ARBA00022771"/>
    </source>
</evidence>
<evidence type="ECO:0000256" key="6">
    <source>
        <dbReference type="ARBA" id="ARBA00022786"/>
    </source>
</evidence>
<dbReference type="AlphaFoldDB" id="A0A5J5A0X9"/>